<feature type="domain" description="FAM194 C-terminal" evidence="1">
    <location>
        <begin position="14"/>
        <end position="127"/>
    </location>
</feature>
<keyword evidence="3" id="KW-1185">Reference proteome</keyword>
<protein>
    <recommendedName>
        <fullName evidence="1">FAM194 C-terminal domain-containing protein</fullName>
    </recommendedName>
</protein>
<dbReference type="InterPro" id="IPR029281">
    <property type="entry name" value="FAM194_C"/>
</dbReference>
<dbReference type="PANTHER" id="PTHR23093">
    <property type="entry name" value="SIMILAR TO CHROMOSOME 3 OPEN READING FRAME 20"/>
    <property type="match status" value="1"/>
</dbReference>
<evidence type="ECO:0000259" key="1">
    <source>
        <dbReference type="Pfam" id="PF14977"/>
    </source>
</evidence>
<dbReference type="OrthoDB" id="331263at2759"/>
<evidence type="ECO:0000313" key="3">
    <source>
        <dbReference type="Proteomes" id="UP000838878"/>
    </source>
</evidence>
<sequence>MMPCAKFDWFEHHKTKTLFYDSQEKLAEVYENGCGKWFYKNGNVALEYYNDAEFNLGKRCVIYSSGEDLETKKKTPVNVLACFGHLGHGIVYDNYGHIRLKYNQSEGLIIDKKISPPSRWKWHTLNDPPILHPVFVNTFEKDSTYFDKKFNKTENIRKENEEMVAIELQNLLREKAVKLQQEFKPFQIKIKTLKINDYFSLRIIDQANIYIQFRCGRICYRFNIGMILKNDEIIGTETAEVTEVATPYDLNLDKASEM</sequence>
<dbReference type="Pfam" id="PF14977">
    <property type="entry name" value="FAM194"/>
    <property type="match status" value="1"/>
</dbReference>
<reference evidence="2" key="1">
    <citation type="submission" date="2021-12" db="EMBL/GenBank/DDBJ databases">
        <authorList>
            <person name="Martin H S."/>
        </authorList>
    </citation>
    <scope>NUCLEOTIDE SEQUENCE</scope>
</reference>
<dbReference type="AlphaFoldDB" id="A0A8J9V6H9"/>
<proteinExistence type="predicted"/>
<dbReference type="EMBL" id="OV170231">
    <property type="protein sequence ID" value="CAH0716258.1"/>
    <property type="molecule type" value="Genomic_DNA"/>
</dbReference>
<dbReference type="PANTHER" id="PTHR23093:SF18">
    <property type="entry name" value="GLUTAMATE RICH 6"/>
    <property type="match status" value="1"/>
</dbReference>
<name>A0A8J9V6H9_9NEOP</name>
<gene>
    <name evidence="2" type="ORF">BINO364_LOCUS3054</name>
</gene>
<evidence type="ECO:0000313" key="2">
    <source>
        <dbReference type="EMBL" id="CAH0716258.1"/>
    </source>
</evidence>
<feature type="non-terminal residue" evidence="2">
    <location>
        <position position="258"/>
    </location>
</feature>
<dbReference type="Proteomes" id="UP000838878">
    <property type="component" value="Chromosome 11"/>
</dbReference>
<accession>A0A8J9V6H9</accession>
<organism evidence="2 3">
    <name type="scientific">Brenthis ino</name>
    <name type="common">lesser marbled fritillary</name>
    <dbReference type="NCBI Taxonomy" id="405034"/>
    <lineage>
        <taxon>Eukaryota</taxon>
        <taxon>Metazoa</taxon>
        <taxon>Ecdysozoa</taxon>
        <taxon>Arthropoda</taxon>
        <taxon>Hexapoda</taxon>
        <taxon>Insecta</taxon>
        <taxon>Pterygota</taxon>
        <taxon>Neoptera</taxon>
        <taxon>Endopterygota</taxon>
        <taxon>Lepidoptera</taxon>
        <taxon>Glossata</taxon>
        <taxon>Ditrysia</taxon>
        <taxon>Papilionoidea</taxon>
        <taxon>Nymphalidae</taxon>
        <taxon>Heliconiinae</taxon>
        <taxon>Argynnini</taxon>
        <taxon>Brenthis</taxon>
    </lineage>
</organism>